<sequence>MSLATPTISKPSLSWKTKIAMSIITAVTDASSRTDGTVNRRLSDFLDPRCPPNPKPINSVSSSDVTVDPLRKLWFRFYTPCPATEPPSSAALPVVIFFHGGGFAFLSAASKAYDAVCRRLSRILPAYVVSVNYRRTPEFRYPSQYEDGFDVLKFLDADEDDNGPFSLPQNADLSKCFLAGDSAGANMAHHMAVRAAQAGFRTLKVIGLISIQPFFGGEERTESETRLVGAWLVSLSRTDWAWKVFLPEGSDRDHAAANVSGPNAVDISKLDYPDTVVLVGGLDPLKDRQRRYYQWLKKSGKEAELIEYPNMIHAFYIFPEIPESSQVFSQIKQFVTKTLSKSKL</sequence>
<dbReference type="Proteomes" id="UP000187406">
    <property type="component" value="Unassembled WGS sequence"/>
</dbReference>
<keyword evidence="4" id="KW-1185">Reference proteome</keyword>
<reference evidence="4" key="1">
    <citation type="submission" date="2016-04" db="EMBL/GenBank/DDBJ databases">
        <title>Cephalotus genome sequencing.</title>
        <authorList>
            <person name="Fukushima K."/>
            <person name="Hasebe M."/>
            <person name="Fang X."/>
        </authorList>
    </citation>
    <scope>NUCLEOTIDE SEQUENCE [LARGE SCALE GENOMIC DNA]</scope>
    <source>
        <strain evidence="4">cv. St1</strain>
    </source>
</reference>
<dbReference type="SUPFAM" id="SSF53474">
    <property type="entry name" value="alpha/beta-Hydrolases"/>
    <property type="match status" value="1"/>
</dbReference>
<dbReference type="OrthoDB" id="408631at2759"/>
<comment type="caution">
    <text evidence="3">The sequence shown here is derived from an EMBL/GenBank/DDBJ whole genome shotgun (WGS) entry which is preliminary data.</text>
</comment>
<accession>A0A1Q3D9S0</accession>
<comment type="similarity">
    <text evidence="1">Belongs to the 'GDXG' lipolytic enzyme family.</text>
</comment>
<evidence type="ECO:0000259" key="2">
    <source>
        <dbReference type="Pfam" id="PF07859"/>
    </source>
</evidence>
<evidence type="ECO:0000313" key="3">
    <source>
        <dbReference type="EMBL" id="GAV89175.1"/>
    </source>
</evidence>
<dbReference type="Gene3D" id="3.40.50.1820">
    <property type="entry name" value="alpha/beta hydrolase"/>
    <property type="match status" value="1"/>
</dbReference>
<dbReference type="EMBL" id="BDDD01005297">
    <property type="protein sequence ID" value="GAV89175.1"/>
    <property type="molecule type" value="Genomic_DNA"/>
</dbReference>
<dbReference type="Pfam" id="PF07859">
    <property type="entry name" value="Abhydrolase_3"/>
    <property type="match status" value="1"/>
</dbReference>
<name>A0A1Q3D9S0_CEPFO</name>
<gene>
    <name evidence="3" type="ORF">CFOL_v3_32594</name>
</gene>
<dbReference type="AlphaFoldDB" id="A0A1Q3D9S0"/>
<dbReference type="STRING" id="3775.A0A1Q3D9S0"/>
<protein>
    <submittedName>
        <fullName evidence="3">Abhydrolase_3 domain-containing protein</fullName>
    </submittedName>
</protein>
<organism evidence="3 4">
    <name type="scientific">Cephalotus follicularis</name>
    <name type="common">Albany pitcher plant</name>
    <dbReference type="NCBI Taxonomy" id="3775"/>
    <lineage>
        <taxon>Eukaryota</taxon>
        <taxon>Viridiplantae</taxon>
        <taxon>Streptophyta</taxon>
        <taxon>Embryophyta</taxon>
        <taxon>Tracheophyta</taxon>
        <taxon>Spermatophyta</taxon>
        <taxon>Magnoliopsida</taxon>
        <taxon>eudicotyledons</taxon>
        <taxon>Gunneridae</taxon>
        <taxon>Pentapetalae</taxon>
        <taxon>rosids</taxon>
        <taxon>fabids</taxon>
        <taxon>Oxalidales</taxon>
        <taxon>Cephalotaceae</taxon>
        <taxon>Cephalotus</taxon>
    </lineage>
</organism>
<evidence type="ECO:0000313" key="4">
    <source>
        <dbReference type="Proteomes" id="UP000187406"/>
    </source>
</evidence>
<feature type="domain" description="Alpha/beta hydrolase fold-3" evidence="2">
    <location>
        <begin position="95"/>
        <end position="316"/>
    </location>
</feature>
<dbReference type="InParanoid" id="A0A1Q3D9S0"/>
<dbReference type="InterPro" id="IPR050466">
    <property type="entry name" value="Carboxylest/Gibb_receptor"/>
</dbReference>
<keyword evidence="3" id="KW-0378">Hydrolase</keyword>
<dbReference type="PANTHER" id="PTHR23024:SF609">
    <property type="entry name" value="CARBOXYLESTERASE 18-RELATED"/>
    <property type="match status" value="1"/>
</dbReference>
<dbReference type="InterPro" id="IPR029058">
    <property type="entry name" value="AB_hydrolase_fold"/>
</dbReference>
<proteinExistence type="inferred from homology"/>
<dbReference type="GO" id="GO:0052689">
    <property type="term" value="F:carboxylic ester hydrolase activity"/>
    <property type="evidence" value="ECO:0007669"/>
    <property type="project" value="TreeGrafter"/>
</dbReference>
<dbReference type="GO" id="GO:0009860">
    <property type="term" value="P:pollen tube growth"/>
    <property type="evidence" value="ECO:0007669"/>
    <property type="project" value="TreeGrafter"/>
</dbReference>
<dbReference type="PANTHER" id="PTHR23024">
    <property type="entry name" value="ARYLACETAMIDE DEACETYLASE"/>
    <property type="match status" value="1"/>
</dbReference>
<dbReference type="FunCoup" id="A0A1Q3D9S0">
    <property type="interactions" value="322"/>
</dbReference>
<evidence type="ECO:0000256" key="1">
    <source>
        <dbReference type="ARBA" id="ARBA00010515"/>
    </source>
</evidence>
<dbReference type="InterPro" id="IPR013094">
    <property type="entry name" value="AB_hydrolase_3"/>
</dbReference>